<dbReference type="PROSITE" id="PS51782">
    <property type="entry name" value="LYSM"/>
    <property type="match status" value="3"/>
</dbReference>
<dbReference type="Pfam" id="PF01476">
    <property type="entry name" value="LysM"/>
    <property type="match status" value="3"/>
</dbReference>
<accession>A0A0Q4B080</accession>
<organism evidence="3 4">
    <name type="scientific">Candidatus [Bacteroides] periocalifornicus</name>
    <dbReference type="NCBI Taxonomy" id="1702214"/>
    <lineage>
        <taxon>Bacteria</taxon>
        <taxon>Pseudomonadati</taxon>
        <taxon>Bacteroidota</taxon>
    </lineage>
</organism>
<dbReference type="SMART" id="SM00257">
    <property type="entry name" value="LysM"/>
    <property type="match status" value="3"/>
</dbReference>
<sequence length="600" mass="66728">MAHAAVADSVKDERIVVNQREYWVHTVEKGETLYAISRRYGISLTEIATANPDIYYGLKKGAKLRIPIPPSQRGKQDTVRPEFVIHIVEPGENLFQLSRQYGISVRSIRLANRLKSDTLRVHETLRIPTQELPNAADTLQFIVHVVAKGESLFGLAKSYGVGQDDILRLNPEVEAQGLQAGQVVRIPTKPGGVPEKGEEDFTPATPEPAVVSPCDASVAFGKGRTLEVALILPFTQGGKRRDDTPVEPEEEAVSSHSPGVDGRFLDFYQGFLLAVERYKFLGYSIRLKVIDSQQNPDLLNGLVNSGQLEEANLIVGPVYPKAISVVSQWAAARRISLVSPLSGKTPSFEANPFLFQANPSDITQIRQMVANLPLEGVRRVVMISETTPADEDLANNVELMLQSEVARRPGADSITVQVVNHAQANDPRKTDPNINRALDPRGLTLVIVPSTREPYVSEVLGQLNTLAIRDKRNIRVFGLPKWLKMENLDFAQLINLHVTIASPFYVDYSSQLVSNFIDDYRSTYRAEPSKFAFQGYDVANYFMGAIFEYGEDFRYCLPSLQVPLLQNSFRFVQSQQFGSYESTGIYLIEFTKSGLMPIGQ</sequence>
<dbReference type="GO" id="GO:0008932">
    <property type="term" value="F:lytic endotransglycosylase activity"/>
    <property type="evidence" value="ECO:0007669"/>
    <property type="project" value="TreeGrafter"/>
</dbReference>
<dbReference type="Gene3D" id="3.40.50.2300">
    <property type="match status" value="2"/>
</dbReference>
<evidence type="ECO:0000259" key="2">
    <source>
        <dbReference type="PROSITE" id="PS51782"/>
    </source>
</evidence>
<feature type="domain" description="LysM" evidence="2">
    <location>
        <begin position="142"/>
        <end position="186"/>
    </location>
</feature>
<dbReference type="AlphaFoldDB" id="A0A0Q4B080"/>
<gene>
    <name evidence="3" type="ORF">AL399_06175</name>
</gene>
<dbReference type="InterPro" id="IPR018392">
    <property type="entry name" value="LysM"/>
</dbReference>
<dbReference type="STRING" id="1702214.AL399_06175"/>
<dbReference type="InterPro" id="IPR036779">
    <property type="entry name" value="LysM_dom_sf"/>
</dbReference>
<name>A0A0Q4B080_9BACT</name>
<dbReference type="PANTHER" id="PTHR33734">
    <property type="entry name" value="LYSM DOMAIN-CONTAINING GPI-ANCHORED PROTEIN 2"/>
    <property type="match status" value="1"/>
</dbReference>
<dbReference type="PANTHER" id="PTHR33734:SF22">
    <property type="entry name" value="MEMBRANE-BOUND LYTIC MUREIN TRANSGLYCOSYLASE D"/>
    <property type="match status" value="1"/>
</dbReference>
<dbReference type="Proteomes" id="UP000054172">
    <property type="component" value="Unassembled WGS sequence"/>
</dbReference>
<feature type="region of interest" description="Disordered" evidence="1">
    <location>
        <begin position="187"/>
        <end position="208"/>
    </location>
</feature>
<dbReference type="SUPFAM" id="SSF54106">
    <property type="entry name" value="LysM domain"/>
    <property type="match status" value="3"/>
</dbReference>
<evidence type="ECO:0000313" key="3">
    <source>
        <dbReference type="EMBL" id="KQM08655.1"/>
    </source>
</evidence>
<dbReference type="Gene3D" id="3.10.350.10">
    <property type="entry name" value="LysM domain"/>
    <property type="match status" value="3"/>
</dbReference>
<keyword evidence="4" id="KW-1185">Reference proteome</keyword>
<dbReference type="SUPFAM" id="SSF53822">
    <property type="entry name" value="Periplasmic binding protein-like I"/>
    <property type="match status" value="1"/>
</dbReference>
<feature type="domain" description="LysM" evidence="2">
    <location>
        <begin position="23"/>
        <end position="66"/>
    </location>
</feature>
<proteinExistence type="predicted"/>
<reference evidence="3" key="1">
    <citation type="submission" date="2015-08" db="EMBL/GenBank/DDBJ databases">
        <title>Candidatus Bacteriodes Periocalifornicus.</title>
        <authorList>
            <person name="McLean J.S."/>
            <person name="Kelley S."/>
        </authorList>
    </citation>
    <scope>NUCLEOTIDE SEQUENCE [LARGE SCALE GENOMIC DNA]</scope>
    <source>
        <strain evidence="3">12B</strain>
    </source>
</reference>
<comment type="caution">
    <text evidence="3">The sequence shown here is derived from an EMBL/GenBank/DDBJ whole genome shotgun (WGS) entry which is preliminary data.</text>
</comment>
<dbReference type="PATRIC" id="fig|1702214.3.peg.509"/>
<dbReference type="CDD" id="cd00118">
    <property type="entry name" value="LysM"/>
    <property type="match status" value="3"/>
</dbReference>
<protein>
    <recommendedName>
        <fullName evidence="2">LysM domain-containing protein</fullName>
    </recommendedName>
</protein>
<feature type="region of interest" description="Disordered" evidence="1">
    <location>
        <begin position="238"/>
        <end position="257"/>
    </location>
</feature>
<feature type="domain" description="LysM" evidence="2">
    <location>
        <begin position="84"/>
        <end position="127"/>
    </location>
</feature>
<evidence type="ECO:0000313" key="4">
    <source>
        <dbReference type="Proteomes" id="UP000054172"/>
    </source>
</evidence>
<dbReference type="EMBL" id="LIIK01000027">
    <property type="protein sequence ID" value="KQM08655.1"/>
    <property type="molecule type" value="Genomic_DNA"/>
</dbReference>
<dbReference type="InterPro" id="IPR028082">
    <property type="entry name" value="Peripla_BP_I"/>
</dbReference>
<evidence type="ECO:0000256" key="1">
    <source>
        <dbReference type="SAM" id="MobiDB-lite"/>
    </source>
</evidence>